<feature type="domain" description="Dihydroneopterin aldolase/epimerase" evidence="7">
    <location>
        <begin position="5"/>
        <end position="117"/>
    </location>
</feature>
<evidence type="ECO:0000256" key="2">
    <source>
        <dbReference type="ARBA" id="ARBA00005013"/>
    </source>
</evidence>
<dbReference type="RefSeq" id="WP_025815938.1">
    <property type="nucleotide sequence ID" value="NZ_BAIZ01000014.1"/>
</dbReference>
<evidence type="ECO:0000256" key="6">
    <source>
        <dbReference type="RuleBase" id="RU362079"/>
    </source>
</evidence>
<dbReference type="InterPro" id="IPR006156">
    <property type="entry name" value="Dihydroneopterin_aldolase"/>
</dbReference>
<dbReference type="Gene3D" id="3.30.1130.10">
    <property type="match status" value="1"/>
</dbReference>
<evidence type="ECO:0000256" key="1">
    <source>
        <dbReference type="ARBA" id="ARBA00001353"/>
    </source>
</evidence>
<dbReference type="SUPFAM" id="SSF55620">
    <property type="entry name" value="Tetrahydrobiopterin biosynthesis enzymes-like"/>
    <property type="match status" value="1"/>
</dbReference>
<dbReference type="PANTHER" id="PTHR42844">
    <property type="entry name" value="DIHYDRONEOPTERIN ALDOLASE 1-RELATED"/>
    <property type="match status" value="1"/>
</dbReference>
<evidence type="ECO:0000256" key="5">
    <source>
        <dbReference type="ARBA" id="ARBA00023239"/>
    </source>
</evidence>
<dbReference type="AlphaFoldDB" id="A0A318I2P2"/>
<dbReference type="CDD" id="cd00534">
    <property type="entry name" value="DHNA_DHNTPE"/>
    <property type="match status" value="1"/>
</dbReference>
<dbReference type="EC" id="4.1.2.25" evidence="6"/>
<keyword evidence="4 6" id="KW-0289">Folate biosynthesis</keyword>
<dbReference type="InterPro" id="IPR043133">
    <property type="entry name" value="GTP-CH-I_C/QueF"/>
</dbReference>
<dbReference type="NCBIfam" id="TIGR00525">
    <property type="entry name" value="folB"/>
    <property type="match status" value="1"/>
</dbReference>
<dbReference type="PANTHER" id="PTHR42844:SF1">
    <property type="entry name" value="DIHYDRONEOPTERIN ALDOLASE 1-RELATED"/>
    <property type="match status" value="1"/>
</dbReference>
<dbReference type="Pfam" id="PF02152">
    <property type="entry name" value="FolB"/>
    <property type="match status" value="1"/>
</dbReference>
<dbReference type="GO" id="GO:0046654">
    <property type="term" value="P:tetrahydrofolate biosynthetic process"/>
    <property type="evidence" value="ECO:0007669"/>
    <property type="project" value="UniProtKB-UniRule"/>
</dbReference>
<protein>
    <recommendedName>
        <fullName evidence="6">7,8-dihydroneopterin aldolase</fullName>
        <ecNumber evidence="6">4.1.2.25</ecNumber>
    </recommendedName>
</protein>
<name>A0A318I2P2_9BACT</name>
<dbReference type="GO" id="GO:0004150">
    <property type="term" value="F:dihydroneopterin aldolase activity"/>
    <property type="evidence" value="ECO:0007669"/>
    <property type="project" value="UniProtKB-UniRule"/>
</dbReference>
<keyword evidence="5 6" id="KW-0456">Lyase</keyword>
<reference evidence="8 9" key="1">
    <citation type="submission" date="2018-05" db="EMBL/GenBank/DDBJ databases">
        <title>Genomic Encyclopedia of Type Strains, Phase I: the one thousand microbial genomes (KMG-I) project.</title>
        <authorList>
            <person name="Kyrpides N."/>
        </authorList>
    </citation>
    <scope>NUCLEOTIDE SEQUENCE [LARGE SCALE GENOMIC DNA]</scope>
    <source>
        <strain evidence="8 9">DSM 15611</strain>
    </source>
</reference>
<dbReference type="GeneID" id="84898886"/>
<dbReference type="GO" id="GO:0005737">
    <property type="term" value="C:cytoplasm"/>
    <property type="evidence" value="ECO:0007669"/>
    <property type="project" value="TreeGrafter"/>
</dbReference>
<gene>
    <name evidence="8" type="ORF">EJ73_00165</name>
</gene>
<dbReference type="UniPathway" id="UPA00077">
    <property type="reaction ID" value="UER00154"/>
</dbReference>
<dbReference type="GO" id="GO:0046656">
    <property type="term" value="P:folic acid biosynthetic process"/>
    <property type="evidence" value="ECO:0007669"/>
    <property type="project" value="UniProtKB-UniRule"/>
</dbReference>
<sequence length="124" mass="14152">MPHYIHLRNLKFHAFHGVMPQERTVGNHYVVNLSAEYPIEQAMENDDLAHTLNYAEVYAVVENEMKTPSQLLENVAYRIAQKLFENFPLIQSLRLEVAKQNPPMGTCGGEAAVEIQLNNDKTSR</sequence>
<comment type="caution">
    <text evidence="8">The sequence shown here is derived from an EMBL/GenBank/DDBJ whole genome shotgun (WGS) entry which is preliminary data.</text>
</comment>
<dbReference type="InterPro" id="IPR006157">
    <property type="entry name" value="FolB_dom"/>
</dbReference>
<dbReference type="OrthoDB" id="9803748at2"/>
<comment type="pathway">
    <text evidence="2 6">Cofactor biosynthesis; tetrahydrofolate biosynthesis; 2-amino-4-hydroxy-6-hydroxymethyl-7,8-dihydropteridine diphosphate from 7,8-dihydroneopterin triphosphate: step 3/4.</text>
</comment>
<comment type="function">
    <text evidence="6">Catalyzes the conversion of 7,8-dihydroneopterin to 6-hydroxymethyl-7,8-dihydropterin.</text>
</comment>
<proteinExistence type="inferred from homology"/>
<evidence type="ECO:0000313" key="8">
    <source>
        <dbReference type="EMBL" id="PXX24899.1"/>
    </source>
</evidence>
<dbReference type="EMBL" id="QJJX01000001">
    <property type="protein sequence ID" value="PXX24899.1"/>
    <property type="molecule type" value="Genomic_DNA"/>
</dbReference>
<dbReference type="SMART" id="SM00905">
    <property type="entry name" value="FolB"/>
    <property type="match status" value="1"/>
</dbReference>
<dbReference type="NCBIfam" id="TIGR00526">
    <property type="entry name" value="folB_dom"/>
    <property type="match status" value="1"/>
</dbReference>
<evidence type="ECO:0000256" key="4">
    <source>
        <dbReference type="ARBA" id="ARBA00022909"/>
    </source>
</evidence>
<accession>A0A318I2P2</accession>
<evidence type="ECO:0000259" key="7">
    <source>
        <dbReference type="SMART" id="SM00905"/>
    </source>
</evidence>
<dbReference type="Proteomes" id="UP000248314">
    <property type="component" value="Unassembled WGS sequence"/>
</dbReference>
<dbReference type="STRING" id="1122991.GCA_000613445_02011"/>
<keyword evidence="9" id="KW-1185">Reference proteome</keyword>
<comment type="similarity">
    <text evidence="3 6">Belongs to the DHNA family.</text>
</comment>
<evidence type="ECO:0000256" key="3">
    <source>
        <dbReference type="ARBA" id="ARBA00005708"/>
    </source>
</evidence>
<comment type="catalytic activity">
    <reaction evidence="1 6">
        <text>7,8-dihydroneopterin = 6-hydroxymethyl-7,8-dihydropterin + glycolaldehyde</text>
        <dbReference type="Rhea" id="RHEA:10540"/>
        <dbReference type="ChEBI" id="CHEBI:17001"/>
        <dbReference type="ChEBI" id="CHEBI:17071"/>
        <dbReference type="ChEBI" id="CHEBI:44841"/>
        <dbReference type="EC" id="4.1.2.25"/>
    </reaction>
</comment>
<evidence type="ECO:0000313" key="9">
    <source>
        <dbReference type="Proteomes" id="UP000248314"/>
    </source>
</evidence>
<organism evidence="8 9">
    <name type="scientific">Hoylesella shahii DSM 15611 = JCM 12083</name>
    <dbReference type="NCBI Taxonomy" id="1122991"/>
    <lineage>
        <taxon>Bacteria</taxon>
        <taxon>Pseudomonadati</taxon>
        <taxon>Bacteroidota</taxon>
        <taxon>Bacteroidia</taxon>
        <taxon>Bacteroidales</taxon>
        <taxon>Prevotellaceae</taxon>
        <taxon>Hoylesella</taxon>
    </lineage>
</organism>